<accession>A0A1G9JA72</accession>
<keyword evidence="8" id="KW-1185">Reference proteome</keyword>
<reference evidence="8" key="1">
    <citation type="submission" date="2016-10" db="EMBL/GenBank/DDBJ databases">
        <authorList>
            <person name="Varghese N."/>
            <person name="Submissions S."/>
        </authorList>
    </citation>
    <scope>NUCLEOTIDE SEQUENCE [LARGE SCALE GENOMIC DNA]</scope>
    <source>
        <strain evidence="8">CGMCC 1.8895</strain>
    </source>
</reference>
<dbReference type="AlphaFoldDB" id="A0A1G9JA72"/>
<dbReference type="STRING" id="576118.SAMN05216216_1467"/>
<feature type="transmembrane region" description="Helical" evidence="6">
    <location>
        <begin position="113"/>
        <end position="134"/>
    </location>
</feature>
<feature type="transmembrane region" description="Helical" evidence="6">
    <location>
        <begin position="268"/>
        <end position="290"/>
    </location>
</feature>
<comment type="similarity">
    <text evidence="2">Belongs to the purine-cytosine permease (2.A.39) family.</text>
</comment>
<keyword evidence="5 6" id="KW-0472">Membrane</keyword>
<evidence type="ECO:0000313" key="7">
    <source>
        <dbReference type="EMBL" id="SDL34507.1"/>
    </source>
</evidence>
<dbReference type="Gene3D" id="1.10.4160.10">
    <property type="entry name" value="Hydantoin permease"/>
    <property type="match status" value="1"/>
</dbReference>
<name>A0A1G9JA72_9BACL</name>
<dbReference type="InterPro" id="IPR001248">
    <property type="entry name" value="Pur-cyt_permease"/>
</dbReference>
<feature type="transmembrane region" description="Helical" evidence="6">
    <location>
        <begin position="154"/>
        <end position="176"/>
    </location>
</feature>
<feature type="transmembrane region" description="Helical" evidence="6">
    <location>
        <begin position="424"/>
        <end position="444"/>
    </location>
</feature>
<dbReference type="GO" id="GO:0015205">
    <property type="term" value="F:nucleobase transmembrane transporter activity"/>
    <property type="evidence" value="ECO:0007669"/>
    <property type="project" value="TreeGrafter"/>
</dbReference>
<sequence>MSSRKKLIDGVSPDPSLYNSDLAPVEGKNKNWTWWNFSALWMGIVANIVAWEVAANLIAAGMSFWQALACVSTAYFIAFIAILLNSFSGAKYGVPFPVLIRASFGTKGSQVPVFLRAGLGVFWFGVHMYISSMAVNVILSSTFQGWANLGEINILGLGLNEFLALAFSFIIHAYVIKNGMGRIRRFEGWAGPVIMIVSIGLVIWALNSTGGMGNITSTPSTLSGTEFWSTFFIGMTALLGTVATLMLNIADITKHSRTQKDHIIGQGIGMPIMFILFSIMALITTFGTMSVYGEPITNPIYILAEFDNPIIVIVGAAAIFIATLSTNIATNAIAVGYDLTNLLPKKLNFQKSGFIALIIGVISAPWLWYEEGGAMDVVLGAIGSTMAPVLGIMLVDFFIIRRFEYNLSNLYRHDGVYGGWNKESFIAFGLGIFAAFIGLFIPQLSYLYDFNWFIGVGVAAITYTVIMWPKRGKIVKNETIRSGNVLEKEETV</sequence>
<protein>
    <submittedName>
        <fullName evidence="7">Nucleobase:cation symporter-1, NCS1 family</fullName>
    </submittedName>
</protein>
<evidence type="ECO:0000256" key="6">
    <source>
        <dbReference type="SAM" id="Phobius"/>
    </source>
</evidence>
<feature type="transmembrane region" description="Helical" evidence="6">
    <location>
        <begin position="310"/>
        <end position="337"/>
    </location>
</feature>
<evidence type="ECO:0000256" key="4">
    <source>
        <dbReference type="ARBA" id="ARBA00022989"/>
    </source>
</evidence>
<dbReference type="PANTHER" id="PTHR30618">
    <property type="entry name" value="NCS1 FAMILY PURINE/PYRIMIDINE TRANSPORTER"/>
    <property type="match status" value="1"/>
</dbReference>
<feature type="transmembrane region" description="Helical" evidence="6">
    <location>
        <begin position="227"/>
        <end position="247"/>
    </location>
</feature>
<evidence type="ECO:0000313" key="8">
    <source>
        <dbReference type="Proteomes" id="UP000199008"/>
    </source>
</evidence>
<feature type="transmembrane region" description="Helical" evidence="6">
    <location>
        <begin position="38"/>
        <end position="58"/>
    </location>
</feature>
<evidence type="ECO:0000256" key="3">
    <source>
        <dbReference type="ARBA" id="ARBA00022692"/>
    </source>
</evidence>
<keyword evidence="4 6" id="KW-1133">Transmembrane helix</keyword>
<evidence type="ECO:0000256" key="5">
    <source>
        <dbReference type="ARBA" id="ARBA00023136"/>
    </source>
</evidence>
<dbReference type="PANTHER" id="PTHR30618:SF0">
    <property type="entry name" value="PURINE-URACIL PERMEASE NCS1"/>
    <property type="match status" value="1"/>
</dbReference>
<proteinExistence type="inferred from homology"/>
<feature type="transmembrane region" description="Helical" evidence="6">
    <location>
        <begin position="188"/>
        <end position="207"/>
    </location>
</feature>
<feature type="transmembrane region" description="Helical" evidence="6">
    <location>
        <begin position="381"/>
        <end position="403"/>
    </location>
</feature>
<feature type="transmembrane region" description="Helical" evidence="6">
    <location>
        <begin position="349"/>
        <end position="369"/>
    </location>
</feature>
<comment type="subcellular location">
    <subcellularLocation>
        <location evidence="1">Membrane</location>
        <topology evidence="1">Multi-pass membrane protein</topology>
    </subcellularLocation>
</comment>
<dbReference type="EMBL" id="FNFY01000046">
    <property type="protein sequence ID" value="SDL34507.1"/>
    <property type="molecule type" value="Genomic_DNA"/>
</dbReference>
<feature type="transmembrane region" description="Helical" evidence="6">
    <location>
        <begin position="450"/>
        <end position="468"/>
    </location>
</feature>
<dbReference type="Pfam" id="PF02133">
    <property type="entry name" value="Transp_cyt_pur"/>
    <property type="match status" value="1"/>
</dbReference>
<evidence type="ECO:0000256" key="1">
    <source>
        <dbReference type="ARBA" id="ARBA00004141"/>
    </source>
</evidence>
<dbReference type="GO" id="GO:0005886">
    <property type="term" value="C:plasma membrane"/>
    <property type="evidence" value="ECO:0007669"/>
    <property type="project" value="TreeGrafter"/>
</dbReference>
<organism evidence="7 8">
    <name type="scientific">Lacicoccus qingdaonensis</name>
    <dbReference type="NCBI Taxonomy" id="576118"/>
    <lineage>
        <taxon>Bacteria</taxon>
        <taxon>Bacillati</taxon>
        <taxon>Bacillota</taxon>
        <taxon>Bacilli</taxon>
        <taxon>Bacillales</taxon>
        <taxon>Salinicoccaceae</taxon>
        <taxon>Lacicoccus</taxon>
    </lineage>
</organism>
<evidence type="ECO:0000256" key="2">
    <source>
        <dbReference type="ARBA" id="ARBA00008974"/>
    </source>
</evidence>
<dbReference type="Proteomes" id="UP000199008">
    <property type="component" value="Unassembled WGS sequence"/>
</dbReference>
<keyword evidence="3 6" id="KW-0812">Transmembrane</keyword>
<dbReference type="InterPro" id="IPR045225">
    <property type="entry name" value="Uracil/uridine/allantoin_perm"/>
</dbReference>
<gene>
    <name evidence="7" type="ORF">SAMN05216216_1467</name>
</gene>